<evidence type="ECO:0000313" key="6">
    <source>
        <dbReference type="Proteomes" id="UP000186601"/>
    </source>
</evidence>
<dbReference type="PANTHER" id="PTHR15696">
    <property type="entry name" value="SMG-7 SUPPRESSOR WITH MORPHOLOGICAL EFFECT ON GENITALIA PROTEIN 7"/>
    <property type="match status" value="1"/>
</dbReference>
<dbReference type="EMBL" id="MLYV02000879">
    <property type="protein sequence ID" value="PSR75766.1"/>
    <property type="molecule type" value="Genomic_DNA"/>
</dbReference>
<feature type="domain" description="Telomerase activating protein Est1-like N-terminal" evidence="4">
    <location>
        <begin position="60"/>
        <end position="222"/>
    </location>
</feature>
<dbReference type="AlphaFoldDB" id="A0A2R6NSI1"/>
<feature type="compositionally biased region" description="Polar residues" evidence="2">
    <location>
        <begin position="889"/>
        <end position="922"/>
    </location>
</feature>
<dbReference type="SUPFAM" id="SSF48452">
    <property type="entry name" value="TPR-like"/>
    <property type="match status" value="1"/>
</dbReference>
<feature type="domain" description="DNA/RNA-binding" evidence="3">
    <location>
        <begin position="271"/>
        <end position="591"/>
    </location>
</feature>
<feature type="compositionally biased region" description="Basic and acidic residues" evidence="2">
    <location>
        <begin position="618"/>
        <end position="632"/>
    </location>
</feature>
<evidence type="ECO:0000259" key="3">
    <source>
        <dbReference type="Pfam" id="PF10373"/>
    </source>
</evidence>
<evidence type="ECO:0000313" key="5">
    <source>
        <dbReference type="EMBL" id="PSR75766.1"/>
    </source>
</evidence>
<evidence type="ECO:0000256" key="1">
    <source>
        <dbReference type="SAM" id="Coils"/>
    </source>
</evidence>
<feature type="coiled-coil region" evidence="1">
    <location>
        <begin position="5"/>
        <end position="39"/>
    </location>
</feature>
<accession>A0A2R6NSI1</accession>
<organism evidence="5 6">
    <name type="scientific">Hermanssonia centrifuga</name>
    <dbReference type="NCBI Taxonomy" id="98765"/>
    <lineage>
        <taxon>Eukaryota</taxon>
        <taxon>Fungi</taxon>
        <taxon>Dikarya</taxon>
        <taxon>Basidiomycota</taxon>
        <taxon>Agaricomycotina</taxon>
        <taxon>Agaricomycetes</taxon>
        <taxon>Polyporales</taxon>
        <taxon>Meruliaceae</taxon>
        <taxon>Hermanssonia</taxon>
    </lineage>
</organism>
<dbReference type="OrthoDB" id="69928at2759"/>
<dbReference type="Proteomes" id="UP000186601">
    <property type="component" value="Unassembled WGS sequence"/>
</dbReference>
<dbReference type="Pfam" id="PF10373">
    <property type="entry name" value="EST1_DNA_bind"/>
    <property type="match status" value="1"/>
</dbReference>
<dbReference type="Pfam" id="PF10374">
    <property type="entry name" value="EST1"/>
    <property type="match status" value="1"/>
</dbReference>
<keyword evidence="1" id="KW-0175">Coiled coil</keyword>
<dbReference type="InterPro" id="IPR018834">
    <property type="entry name" value="DNA/RNA-bd_Est1-type"/>
</dbReference>
<feature type="compositionally biased region" description="Basic and acidic residues" evidence="2">
    <location>
        <begin position="528"/>
        <end position="537"/>
    </location>
</feature>
<dbReference type="InterPro" id="IPR019458">
    <property type="entry name" value="Est1-like_N"/>
</dbReference>
<name>A0A2R6NSI1_9APHY</name>
<protein>
    <recommendedName>
        <fullName evidence="7">Protein SMG7</fullName>
    </recommendedName>
</protein>
<evidence type="ECO:0008006" key="7">
    <source>
        <dbReference type="Google" id="ProtNLM"/>
    </source>
</evidence>
<feature type="compositionally biased region" description="Low complexity" evidence="2">
    <location>
        <begin position="981"/>
        <end position="993"/>
    </location>
</feature>
<dbReference type="PANTHER" id="PTHR15696:SF36">
    <property type="entry name" value="NONSENSE-MEDIATED MRNA DECAY FACTOR"/>
    <property type="match status" value="1"/>
</dbReference>
<feature type="compositionally biased region" description="Polar residues" evidence="2">
    <location>
        <begin position="511"/>
        <end position="522"/>
    </location>
</feature>
<feature type="region of interest" description="Disordered" evidence="2">
    <location>
        <begin position="600"/>
        <end position="632"/>
    </location>
</feature>
<comment type="caution">
    <text evidence="5">The sequence shown here is derived from an EMBL/GenBank/DDBJ whole genome shotgun (WGS) entry which is preliminary data.</text>
</comment>
<sequence length="1080" mass="119752">MSDAAAQIAREAKGLQQGLKELLKNRDISDREIEIQRKNLRRQYLRLLFVHPYARESKEAENHLWMQTSYALIAIYKQRIATLDRAIQHPPRQAQQSSHPPRTVEYRKLLQRFRQFLAEEEKFWTQLVLRLRRHFALDDTQLALTALGIVAEDEQVSASLTAADGGISATSPRRNQFQFPPELDSDNAILPTTSSQRESRVAILSKALVCLGDIARYKEQYNESGGRPRAGHEDGPPAATSAGKNGRGRRGGGPGQAAHMALPRLRNYDRAQLCYEQARLLLPHDGNPSHQLAILSSYQKDIFSSLVHYYRALCVRQPYDTASENLGNVLNKALEQYKQKGLQREREMKGDTVNGTASTPRLRVEAFKEKVVILHAQWCMNVDEAKATGERVIEDFAGLVADRILPIEMISKVIVLVQGALWKHRMVRRPGHGDKRHTRLHSTESNIVTHLIAAHRVLLQNGSIELLESPPEDAVEHDLAQRITATFRRTLPALRMAGKWLRANTRYISQGRKTGASEDSPSMTPPKDTGKSKEKRSSAPAIVVDGIQDFWMEYTRFSNTLIQAFPTEKLPELRVQLEEDIEMAGFLPLRKYMLGADGKPPGSMKANQDAVGTANDAPQERLSQRDQVHPNEEQLMRISDILTDTTAVAEDENTPLTLEGIQFIMKIVEADVPLEVRGNGAIAVTPQQSSTANPTVSTAHNSRPQPQPQHQPQPQASTGSRGKQASEPDEDAYSVTTRTDDDPVRDAFDQVLRNSVSDEEEEDEIVWNPGNTRAYPQTPIIASKDQSKPLSPRHDPVMNVISNTPQRSNAIGTNHLGFYTPHRAEPLSPPRQSERDQPYRTPAVVTPMTTAQDLLINIRRSPPLHHHSRGASAPPMNLLFGTGAPGNSIWSPSAETRQLPFQSGNPPHGLSNGSPYTLQSIQPPGARLPPTHDSWSSSSPWSSSLQSQNAQHVYSANRSTASYLPQQPPIAHRSAPSGSLSFPRSQSQGQSSQPPLPLQYDAFGAGSSIAEPAFNGGMLGRGHHAGFSDPFAISPGPGYYRRSEQDQYNVGPSTNHVRDRSFHTPHKLAPPISQLWGTPG</sequence>
<feature type="region of interest" description="Disordered" evidence="2">
    <location>
        <begin position="889"/>
        <end position="1003"/>
    </location>
</feature>
<feature type="region of interest" description="Disordered" evidence="2">
    <location>
        <begin position="511"/>
        <end position="539"/>
    </location>
</feature>
<feature type="compositionally biased region" description="Polar residues" evidence="2">
    <location>
        <begin position="685"/>
        <end position="703"/>
    </location>
</feature>
<evidence type="ECO:0000256" key="2">
    <source>
        <dbReference type="SAM" id="MobiDB-lite"/>
    </source>
</evidence>
<feature type="compositionally biased region" description="Low complexity" evidence="2">
    <location>
        <begin position="934"/>
        <end position="948"/>
    </location>
</feature>
<feature type="region of interest" description="Disordered" evidence="2">
    <location>
        <begin position="222"/>
        <end position="258"/>
    </location>
</feature>
<dbReference type="InterPro" id="IPR045153">
    <property type="entry name" value="Est1/Ebs1-like"/>
</dbReference>
<gene>
    <name evidence="5" type="ORF">PHLCEN_2v8883</name>
</gene>
<feature type="region of interest" description="Disordered" evidence="2">
    <location>
        <begin position="1042"/>
        <end position="1080"/>
    </location>
</feature>
<dbReference type="InterPro" id="IPR011990">
    <property type="entry name" value="TPR-like_helical_dom_sf"/>
</dbReference>
<reference evidence="5 6" key="1">
    <citation type="submission" date="2018-02" db="EMBL/GenBank/DDBJ databases">
        <title>Genome sequence of the basidiomycete white-rot fungus Phlebia centrifuga.</title>
        <authorList>
            <person name="Granchi Z."/>
            <person name="Peng M."/>
            <person name="de Vries R.P."/>
            <person name="Hilden K."/>
            <person name="Makela M.R."/>
            <person name="Grigoriev I."/>
            <person name="Riley R."/>
        </authorList>
    </citation>
    <scope>NUCLEOTIDE SEQUENCE [LARGE SCALE GENOMIC DNA]</scope>
    <source>
        <strain evidence="5 6">FBCC195</strain>
    </source>
</reference>
<dbReference type="STRING" id="98765.A0A2R6NSI1"/>
<feature type="region of interest" description="Disordered" evidence="2">
    <location>
        <begin position="165"/>
        <end position="188"/>
    </location>
</feature>
<evidence type="ECO:0000259" key="4">
    <source>
        <dbReference type="Pfam" id="PF10374"/>
    </source>
</evidence>
<keyword evidence="6" id="KW-1185">Reference proteome</keyword>
<feature type="compositionally biased region" description="Polar residues" evidence="2">
    <location>
        <begin position="168"/>
        <end position="178"/>
    </location>
</feature>
<feature type="compositionally biased region" description="Polar residues" evidence="2">
    <location>
        <begin position="949"/>
        <end position="965"/>
    </location>
</feature>
<feature type="compositionally biased region" description="Polar residues" evidence="2">
    <location>
        <begin position="1046"/>
        <end position="1055"/>
    </location>
</feature>
<dbReference type="Gene3D" id="1.25.40.10">
    <property type="entry name" value="Tetratricopeptide repeat domain"/>
    <property type="match status" value="1"/>
</dbReference>
<feature type="region of interest" description="Disordered" evidence="2">
    <location>
        <begin position="683"/>
        <end position="745"/>
    </location>
</feature>
<proteinExistence type="predicted"/>